<evidence type="ECO:0000256" key="6">
    <source>
        <dbReference type="ARBA" id="ARBA00023136"/>
    </source>
</evidence>
<evidence type="ECO:0000256" key="3">
    <source>
        <dbReference type="ARBA" id="ARBA00022692"/>
    </source>
</evidence>
<feature type="compositionally biased region" description="Low complexity" evidence="7">
    <location>
        <begin position="37"/>
        <end position="105"/>
    </location>
</feature>
<comment type="similarity">
    <text evidence="2">Belongs to the peptidase S54 family.</text>
</comment>
<feature type="transmembrane region" description="Helical" evidence="8">
    <location>
        <begin position="357"/>
        <end position="375"/>
    </location>
</feature>
<feature type="transmembrane region" description="Helical" evidence="8">
    <location>
        <begin position="274"/>
        <end position="295"/>
    </location>
</feature>
<evidence type="ECO:0000256" key="1">
    <source>
        <dbReference type="ARBA" id="ARBA00004141"/>
    </source>
</evidence>
<proteinExistence type="inferred from homology"/>
<sequence>MTYDGSSPTPNPQQPQRQPEAGGYHSDQQPAQGDHNGQQPQSGQSQQASYDQQAQAEQNQYGQQAQQSQFGQQSQQTQYDQRSQQDQFGQQSQQAQSGQPQYGEQSQQAQFGQPIESMGYGQYGQQSQYGQQGQQPQQSQYGQQVPGNQAQYYPFGGPEPQGSQGSGRPQRPSRFKSHLRFYWQDGGPVITAVITVVCVAVWLLELYGYYLNPTLYGKMIGNGAFMPALVSRKPWIFVTSMFLHATNVTHVLFNMLTLWSVGPVLERMLGHWRYLALYLLSGIGGGVGLLISALIRPEGWIVSAVGASGAIFGLFGAILVVYRRSGTDIRSMLVFVAINLAMPFFISGIAWQDHIGGFVTGGLVTLLLISGLGFLRGKTLTARMWISGLLVGLVLLVITVFCLGQNPINGVLLPF</sequence>
<dbReference type="InterPro" id="IPR050925">
    <property type="entry name" value="Rhomboid_protease_S54"/>
</dbReference>
<evidence type="ECO:0000256" key="5">
    <source>
        <dbReference type="ARBA" id="ARBA00022989"/>
    </source>
</evidence>
<dbReference type="PANTHER" id="PTHR43731:SF14">
    <property type="entry name" value="PRESENILIN-ASSOCIATED RHOMBOID-LIKE PROTEIN, MITOCHONDRIAL"/>
    <property type="match status" value="1"/>
</dbReference>
<feature type="transmembrane region" description="Helical" evidence="8">
    <location>
        <begin position="333"/>
        <end position="351"/>
    </location>
</feature>
<feature type="compositionally biased region" description="Low complexity" evidence="7">
    <location>
        <begin position="160"/>
        <end position="170"/>
    </location>
</feature>
<evidence type="ECO:0000259" key="9">
    <source>
        <dbReference type="Pfam" id="PF01694"/>
    </source>
</evidence>
<dbReference type="InterPro" id="IPR022764">
    <property type="entry name" value="Peptidase_S54_rhomboid_dom"/>
</dbReference>
<dbReference type="InterPro" id="IPR035952">
    <property type="entry name" value="Rhomboid-like_sf"/>
</dbReference>
<reference evidence="10 11" key="1">
    <citation type="journal article" date="2023" name="Microbiol. Spectr.">
        <title>Symbiosis of Carpenter Bees with Uncharacterized Lactic Acid Bacteria Showing NAD Auxotrophy.</title>
        <authorList>
            <person name="Kawasaki S."/>
            <person name="Ozawa K."/>
            <person name="Mori T."/>
            <person name="Yamamoto A."/>
            <person name="Ito M."/>
            <person name="Ohkuma M."/>
            <person name="Sakamoto M."/>
            <person name="Matsutani M."/>
        </authorList>
    </citation>
    <scope>NUCLEOTIDE SEQUENCE [LARGE SCALE GENOMIC DNA]</scope>
    <source>
        <strain evidence="10 11">Kim37-2</strain>
    </source>
</reference>
<feature type="region of interest" description="Disordered" evidence="7">
    <location>
        <begin position="1"/>
        <end position="173"/>
    </location>
</feature>
<feature type="compositionally biased region" description="Low complexity" evidence="7">
    <location>
        <begin position="119"/>
        <end position="144"/>
    </location>
</feature>
<evidence type="ECO:0000256" key="8">
    <source>
        <dbReference type="SAM" id="Phobius"/>
    </source>
</evidence>
<evidence type="ECO:0000256" key="2">
    <source>
        <dbReference type="ARBA" id="ARBA00009045"/>
    </source>
</evidence>
<keyword evidence="4" id="KW-0378">Hydrolase</keyword>
<dbReference type="SUPFAM" id="SSF144091">
    <property type="entry name" value="Rhomboid-like"/>
    <property type="match status" value="1"/>
</dbReference>
<evidence type="ECO:0000256" key="4">
    <source>
        <dbReference type="ARBA" id="ARBA00022801"/>
    </source>
</evidence>
<accession>A0ABM8B5M8</accession>
<gene>
    <name evidence="10" type="ORF">KIM372_00510</name>
</gene>
<feature type="transmembrane region" description="Helical" evidence="8">
    <location>
        <begin position="387"/>
        <end position="408"/>
    </location>
</feature>
<dbReference type="Gene3D" id="1.20.1540.10">
    <property type="entry name" value="Rhomboid-like"/>
    <property type="match status" value="1"/>
</dbReference>
<name>A0ABM8B5M8_9BIFI</name>
<feature type="transmembrane region" description="Helical" evidence="8">
    <location>
        <begin position="301"/>
        <end position="321"/>
    </location>
</feature>
<evidence type="ECO:0000313" key="11">
    <source>
        <dbReference type="Proteomes" id="UP001321766"/>
    </source>
</evidence>
<dbReference type="Proteomes" id="UP001321766">
    <property type="component" value="Chromosome"/>
</dbReference>
<comment type="subcellular location">
    <subcellularLocation>
        <location evidence="1">Membrane</location>
        <topology evidence="1">Multi-pass membrane protein</topology>
    </subcellularLocation>
</comment>
<keyword evidence="6 8" id="KW-0472">Membrane</keyword>
<organism evidence="10 11">
    <name type="scientific">Bombiscardovia nodaiensis</name>
    <dbReference type="NCBI Taxonomy" id="2932181"/>
    <lineage>
        <taxon>Bacteria</taxon>
        <taxon>Bacillati</taxon>
        <taxon>Actinomycetota</taxon>
        <taxon>Actinomycetes</taxon>
        <taxon>Bifidobacteriales</taxon>
        <taxon>Bifidobacteriaceae</taxon>
        <taxon>Bombiscardovia</taxon>
    </lineage>
</organism>
<evidence type="ECO:0000313" key="10">
    <source>
        <dbReference type="EMBL" id="BDR52144.1"/>
    </source>
</evidence>
<dbReference type="Pfam" id="PF01694">
    <property type="entry name" value="Rhomboid"/>
    <property type="match status" value="1"/>
</dbReference>
<feature type="domain" description="Peptidase S54 rhomboid" evidence="9">
    <location>
        <begin position="233"/>
        <end position="369"/>
    </location>
</feature>
<dbReference type="PANTHER" id="PTHR43731">
    <property type="entry name" value="RHOMBOID PROTEASE"/>
    <property type="match status" value="1"/>
</dbReference>
<keyword evidence="3 8" id="KW-0812">Transmembrane</keyword>
<keyword evidence="5 8" id="KW-1133">Transmembrane helix</keyword>
<feature type="transmembrane region" description="Helical" evidence="8">
    <location>
        <begin position="181"/>
        <end position="204"/>
    </location>
</feature>
<evidence type="ECO:0000256" key="7">
    <source>
        <dbReference type="SAM" id="MobiDB-lite"/>
    </source>
</evidence>
<keyword evidence="11" id="KW-1185">Reference proteome</keyword>
<protein>
    <recommendedName>
        <fullName evidence="9">Peptidase S54 rhomboid domain-containing protein</fullName>
    </recommendedName>
</protein>
<dbReference type="EMBL" id="AP026798">
    <property type="protein sequence ID" value="BDR52144.1"/>
    <property type="molecule type" value="Genomic_DNA"/>
</dbReference>